<dbReference type="InterPro" id="IPR051907">
    <property type="entry name" value="DoxX-like_oxidoreductase"/>
</dbReference>
<dbReference type="AlphaFoldDB" id="A0A2W5TU74"/>
<gene>
    <name evidence="8" type="ORF">DI533_02555</name>
</gene>
<sequence length="122" mass="12718">MTTYVPLVGRILIAPMFLLAGIGKLGDMAGFMGYMASGGVPTFLAWPTVALEVLGGAAILIGFQTRVAAFLLAGFCLLTALLFHLVPADQMQMTIFLKNVAVAGGLLMLVAFGPGSLSVDKR</sequence>
<evidence type="ECO:0000256" key="6">
    <source>
        <dbReference type="ARBA" id="ARBA00023136"/>
    </source>
</evidence>
<feature type="transmembrane region" description="Helical" evidence="7">
    <location>
        <begin position="7"/>
        <end position="23"/>
    </location>
</feature>
<feature type="transmembrane region" description="Helical" evidence="7">
    <location>
        <begin position="100"/>
        <end position="119"/>
    </location>
</feature>
<accession>A0A2W5TU74</accession>
<dbReference type="PANTHER" id="PTHR33452:SF1">
    <property type="entry name" value="INNER MEMBRANE PROTEIN YPHA-RELATED"/>
    <property type="match status" value="1"/>
</dbReference>
<dbReference type="Pfam" id="PF07681">
    <property type="entry name" value="DoxX"/>
    <property type="match status" value="1"/>
</dbReference>
<reference evidence="8 9" key="1">
    <citation type="submission" date="2017-08" db="EMBL/GenBank/DDBJ databases">
        <title>Infants hospitalized years apart are colonized by the same room-sourced microbial strains.</title>
        <authorList>
            <person name="Brooks B."/>
            <person name="Olm M.R."/>
            <person name="Firek B.A."/>
            <person name="Baker R."/>
            <person name="Thomas B.C."/>
            <person name="Morowitz M.J."/>
            <person name="Banfield J.F."/>
        </authorList>
    </citation>
    <scope>NUCLEOTIDE SEQUENCE [LARGE SCALE GENOMIC DNA]</scope>
    <source>
        <strain evidence="8">S2_003_000_R2_11</strain>
    </source>
</reference>
<comment type="subcellular location">
    <subcellularLocation>
        <location evidence="1">Cell membrane</location>
        <topology evidence="1">Multi-pass membrane protein</topology>
    </subcellularLocation>
</comment>
<protein>
    <recommendedName>
        <fullName evidence="10">DoxX family protein</fullName>
    </recommendedName>
</protein>
<evidence type="ECO:0000313" key="9">
    <source>
        <dbReference type="Proteomes" id="UP000248975"/>
    </source>
</evidence>
<comment type="similarity">
    <text evidence="2">Belongs to the DoxX family.</text>
</comment>
<comment type="caution">
    <text evidence="8">The sequence shown here is derived from an EMBL/GenBank/DDBJ whole genome shotgun (WGS) entry which is preliminary data.</text>
</comment>
<evidence type="ECO:0000256" key="5">
    <source>
        <dbReference type="ARBA" id="ARBA00022989"/>
    </source>
</evidence>
<name>A0A2W5TU74_CERSP</name>
<organism evidence="8 9">
    <name type="scientific">Cereibacter sphaeroides</name>
    <name type="common">Rhodobacter sphaeroides</name>
    <dbReference type="NCBI Taxonomy" id="1063"/>
    <lineage>
        <taxon>Bacteria</taxon>
        <taxon>Pseudomonadati</taxon>
        <taxon>Pseudomonadota</taxon>
        <taxon>Alphaproteobacteria</taxon>
        <taxon>Rhodobacterales</taxon>
        <taxon>Paracoccaceae</taxon>
        <taxon>Cereibacter</taxon>
    </lineage>
</organism>
<dbReference type="EMBL" id="QFQS01000001">
    <property type="protein sequence ID" value="PZQ99567.1"/>
    <property type="molecule type" value="Genomic_DNA"/>
</dbReference>
<keyword evidence="6 7" id="KW-0472">Membrane</keyword>
<evidence type="ECO:0000256" key="7">
    <source>
        <dbReference type="SAM" id="Phobius"/>
    </source>
</evidence>
<keyword evidence="5 7" id="KW-1133">Transmembrane helix</keyword>
<feature type="transmembrane region" description="Helical" evidence="7">
    <location>
        <begin position="43"/>
        <end position="63"/>
    </location>
</feature>
<evidence type="ECO:0000256" key="4">
    <source>
        <dbReference type="ARBA" id="ARBA00022692"/>
    </source>
</evidence>
<keyword evidence="3" id="KW-1003">Cell membrane</keyword>
<evidence type="ECO:0000256" key="1">
    <source>
        <dbReference type="ARBA" id="ARBA00004651"/>
    </source>
</evidence>
<dbReference type="GO" id="GO:0005886">
    <property type="term" value="C:plasma membrane"/>
    <property type="evidence" value="ECO:0007669"/>
    <property type="project" value="UniProtKB-SubCell"/>
</dbReference>
<dbReference type="InterPro" id="IPR032808">
    <property type="entry name" value="DoxX"/>
</dbReference>
<evidence type="ECO:0008006" key="10">
    <source>
        <dbReference type="Google" id="ProtNLM"/>
    </source>
</evidence>
<dbReference type="PANTHER" id="PTHR33452">
    <property type="entry name" value="OXIDOREDUCTASE CATD-RELATED"/>
    <property type="match status" value="1"/>
</dbReference>
<evidence type="ECO:0000256" key="3">
    <source>
        <dbReference type="ARBA" id="ARBA00022475"/>
    </source>
</evidence>
<feature type="transmembrane region" description="Helical" evidence="7">
    <location>
        <begin position="70"/>
        <end position="88"/>
    </location>
</feature>
<evidence type="ECO:0000313" key="8">
    <source>
        <dbReference type="EMBL" id="PZQ99567.1"/>
    </source>
</evidence>
<keyword evidence="4 7" id="KW-0812">Transmembrane</keyword>
<dbReference type="Proteomes" id="UP000248975">
    <property type="component" value="Unassembled WGS sequence"/>
</dbReference>
<evidence type="ECO:0000256" key="2">
    <source>
        <dbReference type="ARBA" id="ARBA00006679"/>
    </source>
</evidence>
<proteinExistence type="inferred from homology"/>